<sequence length="58" mass="6726">VSGGYRSIRSVLSRMESLQHVRTLLDHEFGFGFYWTINRAHGECSGCVERSQRAFFSR</sequence>
<reference evidence="1 2" key="1">
    <citation type="journal article" date="2018" name="Front. Plant Sci.">
        <title>Red Clover (Trifolium pratense) and Zigzag Clover (T. medium) - A Picture of Genomic Similarities and Differences.</title>
        <authorList>
            <person name="Dluhosova J."/>
            <person name="Istvanek J."/>
            <person name="Nedelnik J."/>
            <person name="Repkova J."/>
        </authorList>
    </citation>
    <scope>NUCLEOTIDE SEQUENCE [LARGE SCALE GENOMIC DNA]</scope>
    <source>
        <strain evidence="2">cv. 10/8</strain>
        <tissue evidence="1">Leaf</tissue>
    </source>
</reference>
<dbReference type="Proteomes" id="UP000265520">
    <property type="component" value="Unassembled WGS sequence"/>
</dbReference>
<evidence type="ECO:0000313" key="1">
    <source>
        <dbReference type="EMBL" id="MCI65687.1"/>
    </source>
</evidence>
<keyword evidence="2" id="KW-1185">Reference proteome</keyword>
<protein>
    <submittedName>
        <fullName evidence="1">Uncharacterized protein</fullName>
    </submittedName>
</protein>
<dbReference type="AlphaFoldDB" id="A0A392TYT1"/>
<comment type="caution">
    <text evidence="1">The sequence shown here is derived from an EMBL/GenBank/DDBJ whole genome shotgun (WGS) entry which is preliminary data.</text>
</comment>
<feature type="non-terminal residue" evidence="1">
    <location>
        <position position="1"/>
    </location>
</feature>
<evidence type="ECO:0000313" key="2">
    <source>
        <dbReference type="Proteomes" id="UP000265520"/>
    </source>
</evidence>
<organism evidence="1 2">
    <name type="scientific">Trifolium medium</name>
    <dbReference type="NCBI Taxonomy" id="97028"/>
    <lineage>
        <taxon>Eukaryota</taxon>
        <taxon>Viridiplantae</taxon>
        <taxon>Streptophyta</taxon>
        <taxon>Embryophyta</taxon>
        <taxon>Tracheophyta</taxon>
        <taxon>Spermatophyta</taxon>
        <taxon>Magnoliopsida</taxon>
        <taxon>eudicotyledons</taxon>
        <taxon>Gunneridae</taxon>
        <taxon>Pentapetalae</taxon>
        <taxon>rosids</taxon>
        <taxon>fabids</taxon>
        <taxon>Fabales</taxon>
        <taxon>Fabaceae</taxon>
        <taxon>Papilionoideae</taxon>
        <taxon>50 kb inversion clade</taxon>
        <taxon>NPAAA clade</taxon>
        <taxon>Hologalegina</taxon>
        <taxon>IRL clade</taxon>
        <taxon>Trifolieae</taxon>
        <taxon>Trifolium</taxon>
    </lineage>
</organism>
<name>A0A392TYT1_9FABA</name>
<proteinExistence type="predicted"/>
<dbReference type="EMBL" id="LXQA010680238">
    <property type="protein sequence ID" value="MCI65687.1"/>
    <property type="molecule type" value="Genomic_DNA"/>
</dbReference>
<accession>A0A392TYT1</accession>